<gene>
    <name evidence="1" type="ORF">RG298_001705</name>
</gene>
<organism evidence="1">
    <name type="scientific">Providencia stuartii</name>
    <dbReference type="NCBI Taxonomy" id="588"/>
    <lineage>
        <taxon>Bacteria</taxon>
        <taxon>Pseudomonadati</taxon>
        <taxon>Pseudomonadota</taxon>
        <taxon>Gammaproteobacteria</taxon>
        <taxon>Enterobacterales</taxon>
        <taxon>Morganellaceae</taxon>
        <taxon>Providencia</taxon>
    </lineage>
</organism>
<reference evidence="1" key="1">
    <citation type="submission" date="2024-02" db="EMBL/GenBank/DDBJ databases">
        <authorList>
            <consortium name="Clinical and Environmental Microbiology Branch: Whole genome sequencing antimicrobial resistance pathogens in the healthcare setting"/>
        </authorList>
    </citation>
    <scope>NUCLEOTIDE SEQUENCE</scope>
    <source>
        <strain evidence="1">2021GO-0154</strain>
    </source>
</reference>
<accession>A0AAI9DBR5</accession>
<comment type="caution">
    <text evidence="1">The sequence shown here is derived from an EMBL/GenBank/DDBJ whole genome shotgun (WGS) entry which is preliminary data.</text>
</comment>
<dbReference type="EMBL" id="ABMABF030000005">
    <property type="protein sequence ID" value="EMJ5133995.1"/>
    <property type="molecule type" value="Genomic_DNA"/>
</dbReference>
<proteinExistence type="predicted"/>
<dbReference type="AlphaFoldDB" id="A0AAI9DBR5"/>
<protein>
    <submittedName>
        <fullName evidence="1">Uncharacterized protein</fullName>
    </submittedName>
</protein>
<evidence type="ECO:0000313" key="1">
    <source>
        <dbReference type="EMBL" id="EMJ5133995.1"/>
    </source>
</evidence>
<name>A0AAI9DBR5_PROST</name>
<sequence length="54" mass="6259">MPMFKVTLKWNGEPWEKIIEAEDEGDCAEHIYLWAVIGAKANITELDIKEILQQ</sequence>